<evidence type="ECO:0000256" key="2">
    <source>
        <dbReference type="ARBA" id="ARBA00022803"/>
    </source>
</evidence>
<evidence type="ECO:0000313" key="4">
    <source>
        <dbReference type="EMBL" id="MBM3331969.1"/>
    </source>
</evidence>
<organism evidence="4 5">
    <name type="scientific">candidate division WOR-3 bacterium</name>
    <dbReference type="NCBI Taxonomy" id="2052148"/>
    <lineage>
        <taxon>Bacteria</taxon>
        <taxon>Bacteria division WOR-3</taxon>
    </lineage>
</organism>
<keyword evidence="2 3" id="KW-0802">TPR repeat</keyword>
<dbReference type="InterPro" id="IPR011990">
    <property type="entry name" value="TPR-like_helical_dom_sf"/>
</dbReference>
<dbReference type="InterPro" id="IPR019734">
    <property type="entry name" value="TPR_rpt"/>
</dbReference>
<evidence type="ECO:0000313" key="5">
    <source>
        <dbReference type="Proteomes" id="UP000779900"/>
    </source>
</evidence>
<dbReference type="PROSITE" id="PS50005">
    <property type="entry name" value="TPR"/>
    <property type="match status" value="1"/>
</dbReference>
<dbReference type="EMBL" id="VGIR01000053">
    <property type="protein sequence ID" value="MBM3331969.1"/>
    <property type="molecule type" value="Genomic_DNA"/>
</dbReference>
<dbReference type="InterPro" id="IPR051012">
    <property type="entry name" value="CellSynth/LPSAsmb/PSIAsmb"/>
</dbReference>
<sequence length="353" mass="39639">MTWLILVIIAVLVVALYPVIRDFLRRRRSAAPSYVEGLQAALDGRVADAIARLKEAVGTDSDNVDAYIRLGDLFMQQGEVERAIKVHENLSLRRNLDKRDEKKVLQALVRDYSKTERKVKAISLLEELVHMDKNDMASAEKLAELYIETGAWDKSEGLLKELARHQAQRQRAARLYTEYGHAYPRNNPGAALAAFETALKLDPGSIPARLYLGDHQLSQGDTNAAIKTWNDLLDLAPDKNALVRDRLERAYFDAGKFEDITALYERLLRKVPDDSGLIVALAEIYQKKEDLTSAIRLLERYASGQTSEVLPRVALAAMYLERDETERARAVLAMVLSALQPDAVGQGYPRRPA</sequence>
<dbReference type="AlphaFoldDB" id="A0A937XGG4"/>
<gene>
    <name evidence="4" type="ORF">FJY68_08995</name>
</gene>
<dbReference type="Proteomes" id="UP000779900">
    <property type="component" value="Unassembled WGS sequence"/>
</dbReference>
<evidence type="ECO:0000256" key="1">
    <source>
        <dbReference type="ARBA" id="ARBA00022737"/>
    </source>
</evidence>
<dbReference type="Pfam" id="PF14559">
    <property type="entry name" value="TPR_19"/>
    <property type="match status" value="3"/>
</dbReference>
<comment type="caution">
    <text evidence="4">The sequence shown here is derived from an EMBL/GenBank/DDBJ whole genome shotgun (WGS) entry which is preliminary data.</text>
</comment>
<name>A0A937XGG4_UNCW3</name>
<keyword evidence="1" id="KW-0677">Repeat</keyword>
<dbReference type="SUPFAM" id="SSF48452">
    <property type="entry name" value="TPR-like"/>
    <property type="match status" value="2"/>
</dbReference>
<proteinExistence type="predicted"/>
<reference evidence="4" key="1">
    <citation type="submission" date="2019-03" db="EMBL/GenBank/DDBJ databases">
        <title>Lake Tanganyika Metagenome-Assembled Genomes (MAGs).</title>
        <authorList>
            <person name="Tran P."/>
        </authorList>
    </citation>
    <scope>NUCLEOTIDE SEQUENCE</scope>
    <source>
        <strain evidence="4">K_DeepCast_150m_m2_040</strain>
    </source>
</reference>
<protein>
    <submittedName>
        <fullName evidence="4">Tetratricopeptide repeat protein</fullName>
    </submittedName>
</protein>
<evidence type="ECO:0000256" key="3">
    <source>
        <dbReference type="PROSITE-ProRule" id="PRU00339"/>
    </source>
</evidence>
<accession>A0A937XGG4</accession>
<dbReference type="Gene3D" id="1.25.40.10">
    <property type="entry name" value="Tetratricopeptide repeat domain"/>
    <property type="match status" value="2"/>
</dbReference>
<dbReference type="PANTHER" id="PTHR45586:SF1">
    <property type="entry name" value="LIPOPOLYSACCHARIDE ASSEMBLY PROTEIN B"/>
    <property type="match status" value="1"/>
</dbReference>
<dbReference type="PANTHER" id="PTHR45586">
    <property type="entry name" value="TPR REPEAT-CONTAINING PROTEIN PA4667"/>
    <property type="match status" value="1"/>
</dbReference>
<feature type="repeat" description="TPR" evidence="3">
    <location>
        <begin position="206"/>
        <end position="239"/>
    </location>
</feature>